<dbReference type="InterPro" id="IPR036691">
    <property type="entry name" value="Endo/exonu/phosph_ase_sf"/>
</dbReference>
<evidence type="ECO:0000313" key="2">
    <source>
        <dbReference type="Proteomes" id="UP000288805"/>
    </source>
</evidence>
<accession>A0A438JYZ8</accession>
<dbReference type="AlphaFoldDB" id="A0A438JYZ8"/>
<protein>
    <submittedName>
        <fullName evidence="1">Uncharacterized protein</fullName>
    </submittedName>
</protein>
<proteinExistence type="predicted"/>
<dbReference type="EMBL" id="QGNW01000022">
    <property type="protein sequence ID" value="RVX14177.1"/>
    <property type="molecule type" value="Genomic_DNA"/>
</dbReference>
<sequence length="312" mass="36474">MQEMSLKVVKSLGVGRFLDWGVVDARRASEGILIFWDNIVLDLLELECGGFTISGLFRNVENGFVWVFTGVYGPVFSREKKDFWDELGAIKGLWDDPWCVGEDFNFVRFPGERRNEFSLTEKMRRFFEVIEEPRRKNYPFLVACSRGVVALTLKLHQGGGGVKKGKTPFCFENMWLLADGFKELVRKWWTKKSEAFSRVQLWDSKERVNPLSIEEAEVRKEALEEYKKWALLEEASWRQKFREIWLKEDEKNTKFFHKMANARARRNLLSKVKINGVTLIDEEEIKVGVCRTYQTLLTKKWGLEAASWESSV</sequence>
<name>A0A438JYZ8_VITVI</name>
<comment type="caution">
    <text evidence="1">The sequence shown here is derived from an EMBL/GenBank/DDBJ whole genome shotgun (WGS) entry which is preliminary data.</text>
</comment>
<dbReference type="SUPFAM" id="SSF56219">
    <property type="entry name" value="DNase I-like"/>
    <property type="match status" value="1"/>
</dbReference>
<dbReference type="Proteomes" id="UP000288805">
    <property type="component" value="Unassembled WGS sequence"/>
</dbReference>
<dbReference type="Gene3D" id="3.60.10.10">
    <property type="entry name" value="Endonuclease/exonuclease/phosphatase"/>
    <property type="match status" value="1"/>
</dbReference>
<reference evidence="1 2" key="1">
    <citation type="journal article" date="2018" name="PLoS Genet.">
        <title>Population sequencing reveals clonal diversity and ancestral inbreeding in the grapevine cultivar Chardonnay.</title>
        <authorList>
            <person name="Roach M.J."/>
            <person name="Johnson D.L."/>
            <person name="Bohlmann J."/>
            <person name="van Vuuren H.J."/>
            <person name="Jones S.J."/>
            <person name="Pretorius I.S."/>
            <person name="Schmidt S.A."/>
            <person name="Borneman A.R."/>
        </authorList>
    </citation>
    <scope>NUCLEOTIDE SEQUENCE [LARGE SCALE GENOMIC DNA]</scope>
    <source>
        <strain evidence="2">cv. Chardonnay</strain>
        <tissue evidence="1">Leaf</tissue>
    </source>
</reference>
<gene>
    <name evidence="1" type="ORF">CK203_011236</name>
</gene>
<evidence type="ECO:0000313" key="1">
    <source>
        <dbReference type="EMBL" id="RVX14177.1"/>
    </source>
</evidence>
<organism evidence="1 2">
    <name type="scientific">Vitis vinifera</name>
    <name type="common">Grape</name>
    <dbReference type="NCBI Taxonomy" id="29760"/>
    <lineage>
        <taxon>Eukaryota</taxon>
        <taxon>Viridiplantae</taxon>
        <taxon>Streptophyta</taxon>
        <taxon>Embryophyta</taxon>
        <taxon>Tracheophyta</taxon>
        <taxon>Spermatophyta</taxon>
        <taxon>Magnoliopsida</taxon>
        <taxon>eudicotyledons</taxon>
        <taxon>Gunneridae</taxon>
        <taxon>Pentapetalae</taxon>
        <taxon>rosids</taxon>
        <taxon>Vitales</taxon>
        <taxon>Vitaceae</taxon>
        <taxon>Viteae</taxon>
        <taxon>Vitis</taxon>
    </lineage>
</organism>